<dbReference type="EMBL" id="MVGC01000201">
    <property type="protein sequence ID" value="RJE21849.1"/>
    <property type="molecule type" value="Genomic_DNA"/>
</dbReference>
<organism evidence="5 6">
    <name type="scientific">Aspergillus sclerotialis</name>
    <dbReference type="NCBI Taxonomy" id="2070753"/>
    <lineage>
        <taxon>Eukaryota</taxon>
        <taxon>Fungi</taxon>
        <taxon>Dikarya</taxon>
        <taxon>Ascomycota</taxon>
        <taxon>Pezizomycotina</taxon>
        <taxon>Eurotiomycetes</taxon>
        <taxon>Eurotiomycetidae</taxon>
        <taxon>Eurotiales</taxon>
        <taxon>Aspergillaceae</taxon>
        <taxon>Aspergillus</taxon>
        <taxon>Aspergillus subgen. Polypaecilum</taxon>
    </lineage>
</organism>
<dbReference type="PANTHER" id="PTHR46082:SF6">
    <property type="entry name" value="AAA+ ATPASE DOMAIN-CONTAINING PROTEIN-RELATED"/>
    <property type="match status" value="1"/>
</dbReference>
<dbReference type="OrthoDB" id="1577640at2759"/>
<evidence type="ECO:0000256" key="2">
    <source>
        <dbReference type="SAM" id="SignalP"/>
    </source>
</evidence>
<evidence type="ECO:0000313" key="6">
    <source>
        <dbReference type="Proteomes" id="UP000266188"/>
    </source>
</evidence>
<dbReference type="InterPro" id="IPR027417">
    <property type="entry name" value="P-loop_NTPase"/>
</dbReference>
<accession>A0A3A2ZFB0</accession>
<gene>
    <name evidence="5" type="ORF">PHISCL_05800</name>
</gene>
<sequence>MRPASRNDFAIAIICALPLEADAVEALFDETYDRLGKYYGKHPSDRNAYINGRIGKHNVVLCYMPGIGKGSAASVAASLQFSYTGINLALVVGICGGAPSSPTHPEIFLGDVVISNAVIEYDFRRQYPGGFQRKTDVKDTLGRPGQEIRALLNALSAAKTRIEYQNQMVQHLHTLQHAETRWHHPQVNDVLFKSSYHHKHYRQTSSVRCCCAEGDIPDTICEDAPEKSCDDLGCEESQVIRYRDASEGGKVSMHIGIVASADTVMKSAQHRDEITRKEKVLAFEMEGAGVWDNLSCIIIKGVCDYADSHKNKLWQAYAAATGASAAKVFLEYWRPYHKEETNKPRHLMIPFAKNPRFVGRQQEIQKIEQLITKPNGPKRLAITGLGGVGKTQVALELAYRIKDKYVEFSVFWIPCTSYEAVEQACMTIAQMIGLLDVKPAELKGRITTYLSQQDSNWLLIFDNADDMDMWTKGSSTTPPLNDFFPFTDHGHIIYTTRNRKLAVELASSDVIHVRELDERTGIEFLEKSLIQPDLLHNGHSAIALLEQLTFLPLAVTQAAAYINENGIGVSDYLLLLQEQEADVMELLSEDFGDDGRYKDIQNPVAMTWLISFNQVRKIDELAIDYLSLMACVDPRNIPQSFLPQPRSKKKMVDSLGLLSAYSFITVQPENGFITLHRLVYLATRNWLRKEMQFSLYIKAAAGRFNKVFPDNNHTNRQLWREYLPHALSLLGEHEFRRQQEQYIGFIQNVGQCLDSDGRYNEAEMRFRDILVIRQRQNGNRHPSTLSVKANLASTYRSQGRWKEAEELDVQVLKTRKQVLGPEHPDTLASMGNLASTYRNQGRWKEAEELDVQVVKTRKQVLGPEHPDTLASMDNLASTYRSQGRWKEAEELDVQVLKTRKEMLGPEHPDTLASMGNLASTYWNQGRWKEAEELDVQVLKTRKQVLGPEHPDTLASIGNLASIYRSQGRWNEAEELEVQVVKTRKQVLGPEHPGTLKSMGNLASTYWNQGRWKEAEELEVQVLKTCKQVLGLEHPGTLNSMGNLASTYWNQGRWKEAEELEVQVLKTRKQVLGPEHPDTLTSMHNLAFIWKSIGKQSDALQLIVECVELRVRHLGPGHPDTVSSKNAVTDWIIADENASNQSSFAPQEATDNEQSGPTSTTPPTIAGPRSACWKQ</sequence>
<comment type="caution">
    <text evidence="5">The sequence shown here is derived from an EMBL/GenBank/DDBJ whole genome shotgun (WGS) entry which is preliminary data.</text>
</comment>
<dbReference type="STRING" id="2070753.A0A3A2ZFB0"/>
<dbReference type="InterPro" id="IPR002182">
    <property type="entry name" value="NB-ARC"/>
</dbReference>
<dbReference type="InterPro" id="IPR000845">
    <property type="entry name" value="Nucleoside_phosphorylase_d"/>
</dbReference>
<keyword evidence="2" id="KW-0732">Signal</keyword>
<dbReference type="SUPFAM" id="SSF52540">
    <property type="entry name" value="P-loop containing nucleoside triphosphate hydrolases"/>
    <property type="match status" value="1"/>
</dbReference>
<dbReference type="Gene3D" id="3.40.50.1580">
    <property type="entry name" value="Nucleoside phosphorylase domain"/>
    <property type="match status" value="1"/>
</dbReference>
<evidence type="ECO:0000259" key="3">
    <source>
        <dbReference type="Pfam" id="PF00931"/>
    </source>
</evidence>
<feature type="signal peptide" evidence="2">
    <location>
        <begin position="1"/>
        <end position="23"/>
    </location>
</feature>
<dbReference type="Proteomes" id="UP000266188">
    <property type="component" value="Unassembled WGS sequence"/>
</dbReference>
<name>A0A3A2ZFB0_9EURO</name>
<feature type="region of interest" description="Disordered" evidence="1">
    <location>
        <begin position="1137"/>
        <end position="1174"/>
    </location>
</feature>
<dbReference type="InterPro" id="IPR035994">
    <property type="entry name" value="Nucleoside_phosphorylase_sf"/>
</dbReference>
<dbReference type="AlphaFoldDB" id="A0A3A2ZFB0"/>
<dbReference type="Pfam" id="PF00931">
    <property type="entry name" value="NB-ARC"/>
    <property type="match status" value="1"/>
</dbReference>
<dbReference type="PANTHER" id="PTHR46082">
    <property type="entry name" value="ATP/GTP-BINDING PROTEIN-RELATED"/>
    <property type="match status" value="1"/>
</dbReference>
<evidence type="ECO:0000313" key="5">
    <source>
        <dbReference type="EMBL" id="RJE21849.1"/>
    </source>
</evidence>
<keyword evidence="6" id="KW-1185">Reference proteome</keyword>
<feature type="domain" description="Nucleoside phosphorylase" evidence="4">
    <location>
        <begin position="11"/>
        <end position="138"/>
    </location>
</feature>
<dbReference type="InterPro" id="IPR053137">
    <property type="entry name" value="NLR-like"/>
</dbReference>
<dbReference type="GO" id="GO:0009116">
    <property type="term" value="P:nucleoside metabolic process"/>
    <property type="evidence" value="ECO:0007669"/>
    <property type="project" value="InterPro"/>
</dbReference>
<dbReference type="GO" id="GO:0003824">
    <property type="term" value="F:catalytic activity"/>
    <property type="evidence" value="ECO:0007669"/>
    <property type="project" value="InterPro"/>
</dbReference>
<dbReference type="Gene3D" id="1.25.40.10">
    <property type="entry name" value="Tetratricopeptide repeat domain"/>
    <property type="match status" value="3"/>
</dbReference>
<dbReference type="SUPFAM" id="SSF48452">
    <property type="entry name" value="TPR-like"/>
    <property type="match status" value="3"/>
</dbReference>
<dbReference type="Pfam" id="PF13374">
    <property type="entry name" value="TPR_10"/>
    <property type="match status" value="4"/>
</dbReference>
<dbReference type="SUPFAM" id="SSF53167">
    <property type="entry name" value="Purine and uridine phosphorylases"/>
    <property type="match status" value="1"/>
</dbReference>
<evidence type="ECO:0000256" key="1">
    <source>
        <dbReference type="SAM" id="MobiDB-lite"/>
    </source>
</evidence>
<dbReference type="Pfam" id="PF01048">
    <property type="entry name" value="PNP_UDP_1"/>
    <property type="match status" value="1"/>
</dbReference>
<feature type="compositionally biased region" description="Polar residues" evidence="1">
    <location>
        <begin position="1151"/>
        <end position="1162"/>
    </location>
</feature>
<protein>
    <submittedName>
        <fullName evidence="5">Phosphorylase superfamily</fullName>
    </submittedName>
</protein>
<feature type="domain" description="NB-ARC" evidence="3">
    <location>
        <begin position="361"/>
        <end position="529"/>
    </location>
</feature>
<feature type="chain" id="PRO_5017365551" evidence="2">
    <location>
        <begin position="24"/>
        <end position="1174"/>
    </location>
</feature>
<proteinExistence type="predicted"/>
<dbReference type="InterPro" id="IPR011990">
    <property type="entry name" value="TPR-like_helical_dom_sf"/>
</dbReference>
<dbReference type="Pfam" id="PF13424">
    <property type="entry name" value="TPR_12"/>
    <property type="match status" value="2"/>
</dbReference>
<evidence type="ECO:0000259" key="4">
    <source>
        <dbReference type="Pfam" id="PF01048"/>
    </source>
</evidence>
<dbReference type="GO" id="GO:0043531">
    <property type="term" value="F:ADP binding"/>
    <property type="evidence" value="ECO:0007669"/>
    <property type="project" value="InterPro"/>
</dbReference>
<dbReference type="Gene3D" id="3.40.50.300">
    <property type="entry name" value="P-loop containing nucleotide triphosphate hydrolases"/>
    <property type="match status" value="1"/>
</dbReference>
<reference evidence="6" key="1">
    <citation type="submission" date="2017-02" db="EMBL/GenBank/DDBJ databases">
        <authorList>
            <person name="Tafer H."/>
            <person name="Lopandic K."/>
        </authorList>
    </citation>
    <scope>NUCLEOTIDE SEQUENCE [LARGE SCALE GENOMIC DNA]</scope>
    <source>
        <strain evidence="6">CBS 366.77</strain>
    </source>
</reference>
<dbReference type="PRINTS" id="PR00381">
    <property type="entry name" value="KINESINLIGHT"/>
</dbReference>